<name>A0A9Q0M7B8_BLOTA</name>
<dbReference type="InterPro" id="IPR002515">
    <property type="entry name" value="Znf_C2H2C"/>
</dbReference>
<dbReference type="PANTHER" id="PTHR10816:SF15">
    <property type="entry name" value="MYELIN TRANSCRIPTION FACTOR 1-LIKE PROTEIN"/>
    <property type="match status" value="1"/>
</dbReference>
<evidence type="ECO:0000256" key="8">
    <source>
        <dbReference type="ARBA" id="ARBA00023163"/>
    </source>
</evidence>
<feature type="region of interest" description="Disordered" evidence="10">
    <location>
        <begin position="513"/>
        <end position="627"/>
    </location>
</feature>
<evidence type="ECO:0000256" key="3">
    <source>
        <dbReference type="ARBA" id="ARBA00022723"/>
    </source>
</evidence>
<dbReference type="Gene3D" id="4.10.320.30">
    <property type="match status" value="2"/>
</dbReference>
<keyword evidence="3" id="KW-0479">Metal-binding</keyword>
<evidence type="ECO:0000256" key="10">
    <source>
        <dbReference type="SAM" id="MobiDB-lite"/>
    </source>
</evidence>
<keyword evidence="5" id="KW-0863">Zinc-finger</keyword>
<feature type="region of interest" description="Disordered" evidence="10">
    <location>
        <begin position="129"/>
        <end position="151"/>
    </location>
</feature>
<accession>A0A9Q0M7B8</accession>
<dbReference type="SUPFAM" id="SSF103637">
    <property type="entry name" value="CCHHC domain"/>
    <property type="match status" value="2"/>
</dbReference>
<comment type="subcellular location">
    <subcellularLocation>
        <location evidence="1">Nucleus</location>
    </subcellularLocation>
</comment>
<evidence type="ECO:0000256" key="4">
    <source>
        <dbReference type="ARBA" id="ARBA00022737"/>
    </source>
</evidence>
<reference evidence="11" key="1">
    <citation type="submission" date="2022-12" db="EMBL/GenBank/DDBJ databases">
        <title>Genome assemblies of Blomia tropicalis.</title>
        <authorList>
            <person name="Cui Y."/>
        </authorList>
    </citation>
    <scope>NUCLEOTIDE SEQUENCE</scope>
    <source>
        <tissue evidence="11">Adult mites</tissue>
    </source>
</reference>
<dbReference type="GO" id="GO:0005634">
    <property type="term" value="C:nucleus"/>
    <property type="evidence" value="ECO:0007669"/>
    <property type="project" value="UniProtKB-SubCell"/>
</dbReference>
<feature type="compositionally biased region" description="Low complexity" evidence="10">
    <location>
        <begin position="52"/>
        <end position="66"/>
    </location>
</feature>
<dbReference type="FunFam" id="4.10.320.30:FF:000001">
    <property type="entry name" value="Myelin transcription factor 1-like, a"/>
    <property type="match status" value="2"/>
</dbReference>
<dbReference type="GO" id="GO:0000978">
    <property type="term" value="F:RNA polymerase II cis-regulatory region sequence-specific DNA binding"/>
    <property type="evidence" value="ECO:0007669"/>
    <property type="project" value="TreeGrafter"/>
</dbReference>
<dbReference type="InterPro" id="IPR036060">
    <property type="entry name" value="Znf_C2H2C_sf"/>
</dbReference>
<keyword evidence="4" id="KW-0677">Repeat</keyword>
<evidence type="ECO:0000256" key="9">
    <source>
        <dbReference type="ARBA" id="ARBA00023242"/>
    </source>
</evidence>
<evidence type="ECO:0000256" key="2">
    <source>
        <dbReference type="ARBA" id="ARBA00010194"/>
    </source>
</evidence>
<keyword evidence="6" id="KW-0862">Zinc</keyword>
<feature type="compositionally biased region" description="Polar residues" evidence="10">
    <location>
        <begin position="136"/>
        <end position="151"/>
    </location>
</feature>
<keyword evidence="8" id="KW-0804">Transcription</keyword>
<evidence type="ECO:0000256" key="5">
    <source>
        <dbReference type="ARBA" id="ARBA00022771"/>
    </source>
</evidence>
<dbReference type="PANTHER" id="PTHR10816">
    <property type="entry name" value="MYELIN TRANSCRIPTION FACTOR 1-RELATED"/>
    <property type="match status" value="1"/>
</dbReference>
<keyword evidence="12" id="KW-1185">Reference proteome</keyword>
<proteinExistence type="inferred from homology"/>
<feature type="compositionally biased region" description="Low complexity" evidence="10">
    <location>
        <begin position="546"/>
        <end position="572"/>
    </location>
</feature>
<dbReference type="Pfam" id="PF01530">
    <property type="entry name" value="zf-C2HC"/>
    <property type="match status" value="2"/>
</dbReference>
<gene>
    <name evidence="11" type="ORF">RDWZM_006568</name>
</gene>
<keyword evidence="7" id="KW-0805">Transcription regulation</keyword>
<feature type="region of interest" description="Disordered" evidence="10">
    <location>
        <begin position="670"/>
        <end position="707"/>
    </location>
</feature>
<dbReference type="EMBL" id="JAPWDV010000002">
    <property type="protein sequence ID" value="KAJ6220756.1"/>
    <property type="molecule type" value="Genomic_DNA"/>
</dbReference>
<keyword evidence="9" id="KW-0539">Nucleus</keyword>
<feature type="region of interest" description="Disordered" evidence="10">
    <location>
        <begin position="1"/>
        <end position="95"/>
    </location>
</feature>
<feature type="compositionally biased region" description="Low complexity" evidence="10">
    <location>
        <begin position="616"/>
        <end position="627"/>
    </location>
</feature>
<dbReference type="GO" id="GO:0000981">
    <property type="term" value="F:DNA-binding transcription factor activity, RNA polymerase II-specific"/>
    <property type="evidence" value="ECO:0007669"/>
    <property type="project" value="TreeGrafter"/>
</dbReference>
<feature type="compositionally biased region" description="Acidic residues" evidence="10">
    <location>
        <begin position="68"/>
        <end position="89"/>
    </location>
</feature>
<feature type="compositionally biased region" description="Polar residues" evidence="10">
    <location>
        <begin position="581"/>
        <end position="600"/>
    </location>
</feature>
<comment type="similarity">
    <text evidence="2">Belongs to the MYT1 family.</text>
</comment>
<dbReference type="GO" id="GO:0008270">
    <property type="term" value="F:zinc ion binding"/>
    <property type="evidence" value="ECO:0007669"/>
    <property type="project" value="UniProtKB-KW"/>
</dbReference>
<dbReference type="PROSITE" id="PS51802">
    <property type="entry name" value="ZF_CCHHC"/>
    <property type="match status" value="2"/>
</dbReference>
<evidence type="ECO:0000256" key="1">
    <source>
        <dbReference type="ARBA" id="ARBA00004123"/>
    </source>
</evidence>
<evidence type="ECO:0000313" key="12">
    <source>
        <dbReference type="Proteomes" id="UP001142055"/>
    </source>
</evidence>
<protein>
    <submittedName>
        <fullName evidence="11">Uncharacterized protein</fullName>
    </submittedName>
</protein>
<comment type="caution">
    <text evidence="11">The sequence shown here is derived from an EMBL/GenBank/DDBJ whole genome shotgun (WGS) entry which is preliminary data.</text>
</comment>
<dbReference type="AlphaFoldDB" id="A0A9Q0M7B8"/>
<sequence length="707" mass="77050">MQVQEGLDFFHKESSHPLTGHNHHQPYGTMELNSSSGGGGDGGEMHSMTRLNHTNNNNNDYNVRLNGIEEETEDETEEDSDAGTEEDEESVKMNQHTTSTWANGYEHTSGAGGGGGVTATPYDQYESHFNGGYTDGKNSLEANGNDVSPGRSTGYYSQYPTPESANSSNGESISTRDVIAPTTAESLALVPIGGTMSTANTMMSPSGRMIESETFFSERRRTYSFAPPTNTNSNSSNTNYPALSWINHNNGQSNGYNSNGYGNHHHPHHHQLNGNHQFDDDQTMTSIDHNIPYPESPKYLTTLSPPSATTAALASNTTTSTNSTIPSYETVLAKALSALYLQSQLINPSSSQLSSTLNDQIHTPSTSTQSIQFNPLELLINSGNNSCNQFQLNDEAQTLLIANYFDKLLQLELVQQRNQQPNSLLPNNNIQLIKKEIVVPKEIEKQPNKKNVDPLPFSFSFPNSNSKCPTPGCNGTGHSTGLYTHHRSLSGCPRKRQVTPEILAMHETILKCPTPGCNGRGHVNSSRNSHRSLSGCPLAAMEKLAQKQQQNANKSLHSNRSQSNNSTRSNGNRSGGEKGTKQQTNGMSNQSHHGLTSNGHYTDLENGFGQSLYGTNENNGYSPNGYPNNQFGFVESNFHKRLRSGSSPGNNGGNFPPMSMFFNDDPQYVNGSMGNGNNGYDLVDRVSDRTDDDSPDSMEKASYMLSS</sequence>
<dbReference type="GO" id="GO:0007399">
    <property type="term" value="P:nervous system development"/>
    <property type="evidence" value="ECO:0007669"/>
    <property type="project" value="UniProtKB-KW"/>
</dbReference>
<evidence type="ECO:0000256" key="7">
    <source>
        <dbReference type="ARBA" id="ARBA00023015"/>
    </source>
</evidence>
<evidence type="ECO:0000256" key="6">
    <source>
        <dbReference type="ARBA" id="ARBA00022833"/>
    </source>
</evidence>
<organism evidence="11 12">
    <name type="scientific">Blomia tropicalis</name>
    <name type="common">Mite</name>
    <dbReference type="NCBI Taxonomy" id="40697"/>
    <lineage>
        <taxon>Eukaryota</taxon>
        <taxon>Metazoa</taxon>
        <taxon>Ecdysozoa</taxon>
        <taxon>Arthropoda</taxon>
        <taxon>Chelicerata</taxon>
        <taxon>Arachnida</taxon>
        <taxon>Acari</taxon>
        <taxon>Acariformes</taxon>
        <taxon>Sarcoptiformes</taxon>
        <taxon>Astigmata</taxon>
        <taxon>Glycyphagoidea</taxon>
        <taxon>Echimyopodidae</taxon>
        <taxon>Blomia</taxon>
    </lineage>
</organism>
<dbReference type="Proteomes" id="UP001142055">
    <property type="component" value="Chromosome 2"/>
</dbReference>
<evidence type="ECO:0000313" key="11">
    <source>
        <dbReference type="EMBL" id="KAJ6220756.1"/>
    </source>
</evidence>